<feature type="domain" description="HTH cro/C1-type" evidence="2">
    <location>
        <begin position="55"/>
        <end position="86"/>
    </location>
</feature>
<dbReference type="AlphaFoldDB" id="A0A429GVD1"/>
<protein>
    <submittedName>
        <fullName evidence="3">ArsR family transcriptional regulator</fullName>
    </submittedName>
</protein>
<dbReference type="Gene3D" id="1.10.10.10">
    <property type="entry name" value="Winged helix-like DNA-binding domain superfamily/Winged helix DNA-binding domain"/>
    <property type="match status" value="1"/>
</dbReference>
<dbReference type="Proteomes" id="UP000277582">
    <property type="component" value="Unassembled WGS sequence"/>
</dbReference>
<accession>A0A429GVD1</accession>
<evidence type="ECO:0000313" key="4">
    <source>
        <dbReference type="Proteomes" id="UP000277582"/>
    </source>
</evidence>
<keyword evidence="4" id="KW-1185">Reference proteome</keyword>
<dbReference type="PROSITE" id="PS50943">
    <property type="entry name" value="HTH_CROC1"/>
    <property type="match status" value="1"/>
</dbReference>
<dbReference type="NCBIfam" id="TIGR03879">
    <property type="entry name" value="near_KaiC_dom"/>
    <property type="match status" value="1"/>
</dbReference>
<proteinExistence type="predicted"/>
<evidence type="ECO:0000256" key="1">
    <source>
        <dbReference type="SAM" id="Coils"/>
    </source>
</evidence>
<dbReference type="InterPro" id="IPR001387">
    <property type="entry name" value="Cro/C1-type_HTH"/>
</dbReference>
<dbReference type="InterPro" id="IPR036388">
    <property type="entry name" value="WH-like_DNA-bd_sf"/>
</dbReference>
<dbReference type="InterPro" id="IPR022285">
    <property type="entry name" value="CHP03879_regulat_dom_put"/>
</dbReference>
<organism evidence="3 4">
    <name type="scientific">Candidatus Methanodesulfokora washburnensis</name>
    <dbReference type="NCBI Taxonomy" id="2478471"/>
    <lineage>
        <taxon>Archaea</taxon>
        <taxon>Thermoproteota</taxon>
        <taxon>Candidatus Korarchaeia</taxon>
        <taxon>Candidatus Korarchaeia incertae sedis</taxon>
        <taxon>Candidatus Methanodesulfokora</taxon>
    </lineage>
</organism>
<evidence type="ECO:0000313" key="3">
    <source>
        <dbReference type="EMBL" id="RSN77661.1"/>
    </source>
</evidence>
<dbReference type="EMBL" id="RCOS01000030">
    <property type="protein sequence ID" value="RSN77661.1"/>
    <property type="molecule type" value="Genomic_DNA"/>
</dbReference>
<keyword evidence="1" id="KW-0175">Coiled coil</keyword>
<dbReference type="OrthoDB" id="26894at2157"/>
<dbReference type="CDD" id="cd00093">
    <property type="entry name" value="HTH_XRE"/>
    <property type="match status" value="1"/>
</dbReference>
<feature type="coiled-coil region" evidence="1">
    <location>
        <begin position="114"/>
        <end position="141"/>
    </location>
</feature>
<comment type="caution">
    <text evidence="3">The sequence shown here is derived from an EMBL/GenBank/DDBJ whole genome shotgun (WGS) entry which is preliminary data.</text>
</comment>
<name>A0A429GVD1_9CREN</name>
<dbReference type="PANTHER" id="PTHR40727:SF1">
    <property type="entry name" value="BACTERIO-OPSIN ACTIVATOR"/>
    <property type="match status" value="1"/>
</dbReference>
<dbReference type="RefSeq" id="WP_125670436.1">
    <property type="nucleotide sequence ID" value="NZ_RCOS01000030.1"/>
</dbReference>
<sequence length="143" mass="15897">MGISLSPIGKEEIKNLETALLVETLFRKEVWEEIKNPSERLTWLTSLGIAAGALAREKAKLTIKQIAEELGVTEATVRSHLSGKTKAGQLVRETYEKFLKEGVAFRGFEKVVQVEEIKKALDELASSIEAVSKKIEEIKKMLG</sequence>
<gene>
    <name evidence="3" type="ORF">D6D85_02230</name>
</gene>
<dbReference type="PANTHER" id="PTHR40727">
    <property type="entry name" value="TRANSCRIPTION REGULATOR, ENCODED NEXT TO RECA SUPERFAMILY ATPASE-RELATED"/>
    <property type="match status" value="1"/>
</dbReference>
<evidence type="ECO:0000259" key="2">
    <source>
        <dbReference type="PROSITE" id="PS50943"/>
    </source>
</evidence>
<reference evidence="3 4" key="1">
    <citation type="submission" date="2018-10" db="EMBL/GenBank/DDBJ databases">
        <title>Co-occurring genomic capacity for anaerobic methane metabolism and dissimilatory sulfite reduction discovered in the Korarchaeota.</title>
        <authorList>
            <person name="Mckay L.J."/>
            <person name="Dlakic M."/>
            <person name="Fields M.W."/>
            <person name="Delmont T.O."/>
            <person name="Eren A.M."/>
            <person name="Jay Z.J."/>
            <person name="Klingelsmith K.B."/>
            <person name="Rusch D.B."/>
            <person name="Inskeep W.P."/>
        </authorList>
    </citation>
    <scope>NUCLEOTIDE SEQUENCE [LARGE SCALE GENOMIC DNA]</scope>
    <source>
        <strain evidence="3 4">MDKW</strain>
    </source>
</reference>